<feature type="domain" description="Amidase" evidence="3">
    <location>
        <begin position="38"/>
        <end position="468"/>
    </location>
</feature>
<evidence type="ECO:0000256" key="2">
    <source>
        <dbReference type="ARBA" id="ARBA00021874"/>
    </source>
</evidence>
<dbReference type="SUPFAM" id="SSF75304">
    <property type="entry name" value="Amidase signature (AS) enzymes"/>
    <property type="match status" value="1"/>
</dbReference>
<organism evidence="4 5">
    <name type="scientific">Bradyrhizobium macuxiense</name>
    <dbReference type="NCBI Taxonomy" id="1755647"/>
    <lineage>
        <taxon>Bacteria</taxon>
        <taxon>Pseudomonadati</taxon>
        <taxon>Pseudomonadota</taxon>
        <taxon>Alphaproteobacteria</taxon>
        <taxon>Hyphomicrobiales</taxon>
        <taxon>Nitrobacteraceae</taxon>
        <taxon>Bradyrhizobium</taxon>
    </lineage>
</organism>
<dbReference type="PANTHER" id="PTHR11895:SF76">
    <property type="entry name" value="INDOLEACETAMIDE HYDROLASE"/>
    <property type="match status" value="1"/>
</dbReference>
<keyword evidence="5" id="KW-1185">Reference proteome</keyword>
<dbReference type="Gene3D" id="3.90.1300.10">
    <property type="entry name" value="Amidase signature (AS) domain"/>
    <property type="match status" value="1"/>
</dbReference>
<dbReference type="InterPro" id="IPR020556">
    <property type="entry name" value="Amidase_CS"/>
</dbReference>
<evidence type="ECO:0000313" key="4">
    <source>
        <dbReference type="EMBL" id="KWV52979.1"/>
    </source>
</evidence>
<gene>
    <name evidence="4" type="ORF">AS156_09735</name>
</gene>
<protein>
    <recommendedName>
        <fullName evidence="2">Indoleacetamide hydrolase</fullName>
    </recommendedName>
</protein>
<reference evidence="4 5" key="1">
    <citation type="submission" date="2015-11" db="EMBL/GenBank/DDBJ databases">
        <title>Draft Genome Sequence of the Strain BR 10303 (Bradyrhizobium sp.) isolated from nodules of Centrolobium paraense.</title>
        <authorList>
            <person name="Zelli J.E."/>
            <person name="Simoes-Araujo J.L."/>
            <person name="Barauna A.C."/>
            <person name="Silva K."/>
        </authorList>
    </citation>
    <scope>NUCLEOTIDE SEQUENCE [LARGE SCALE GENOMIC DNA]</scope>
    <source>
        <strain evidence="4 5">BR 10303</strain>
    </source>
</reference>
<evidence type="ECO:0000256" key="1">
    <source>
        <dbReference type="ARBA" id="ARBA00003871"/>
    </source>
</evidence>
<dbReference type="PROSITE" id="PS00571">
    <property type="entry name" value="AMIDASES"/>
    <property type="match status" value="1"/>
</dbReference>
<comment type="caution">
    <text evidence="4">The sequence shown here is derived from an EMBL/GenBank/DDBJ whole genome shotgun (WGS) entry which is preliminary data.</text>
</comment>
<dbReference type="InterPro" id="IPR023631">
    <property type="entry name" value="Amidase_dom"/>
</dbReference>
<dbReference type="InterPro" id="IPR000120">
    <property type="entry name" value="Amidase"/>
</dbReference>
<dbReference type="NCBIfam" id="NF005686">
    <property type="entry name" value="PRK07486.1"/>
    <property type="match status" value="1"/>
</dbReference>
<proteinExistence type="predicted"/>
<dbReference type="AlphaFoldDB" id="A0A109JQF7"/>
<dbReference type="EMBL" id="LNCU01000081">
    <property type="protein sequence ID" value="KWV52979.1"/>
    <property type="molecule type" value="Genomic_DNA"/>
</dbReference>
<dbReference type="GO" id="GO:0016787">
    <property type="term" value="F:hydrolase activity"/>
    <property type="evidence" value="ECO:0007669"/>
    <property type="project" value="UniProtKB-KW"/>
</dbReference>
<dbReference type="InterPro" id="IPR036928">
    <property type="entry name" value="AS_sf"/>
</dbReference>
<dbReference type="Proteomes" id="UP000057737">
    <property type="component" value="Unassembled WGS sequence"/>
</dbReference>
<name>A0A109JQF7_9BRAD</name>
<evidence type="ECO:0000313" key="5">
    <source>
        <dbReference type="Proteomes" id="UP000057737"/>
    </source>
</evidence>
<keyword evidence="4" id="KW-0378">Hydrolase</keyword>
<evidence type="ECO:0000259" key="3">
    <source>
        <dbReference type="Pfam" id="PF01425"/>
    </source>
</evidence>
<sequence>MSTAQGTSLAPVRQCEIVELGACALSDLIAAREVSCLEVATACLDRIERINPSCNAVVSIRDRDEVLAEAREKDAMLACGVRQGWLHGIPQAIKDLASTKGLRTTLGSPLHRDSIPSRDALFVQRMKRSGAVLVGKTNTAEFGLGSQTYNPVFGTTLNAYDRTRTSGGSSGGAAVAVATRMVPVADGSDNAGSIRNPAAYNNLFSLRPSQGRMPPEGRDPHLPSFGTVGPMARSVEDLALLFAVQAEDELWSQPAQEQTSACFRERLLRDWQGTRVGWLGDLHGYLPFEAGVLDLCRHALRSFTDIGCDVEPVSIDYPFDQLWRDWIVLRAWLTGGPLAGRYADPAKRALMKDEACWEVEQAMRLSALDVFEASGRRAEWCRTLDRLFKTYDFLVLPTAQCFPFDARVTWPKEVGGRRMDTYYRWMEVVIYATLAGCPVINAPAGFSRDGLPMGLQILAPGHGDLACLQLAHAYEQVAPWCSIRPSEEIVTTEEQTHGCACA</sequence>
<comment type="function">
    <text evidence="1">Hydrolyzes indole-3-acetamide (IAM) into indole-3-acetic acid (IAA).</text>
</comment>
<dbReference type="PANTHER" id="PTHR11895">
    <property type="entry name" value="TRANSAMIDASE"/>
    <property type="match status" value="1"/>
</dbReference>
<accession>A0A109JQF7</accession>
<dbReference type="Pfam" id="PF01425">
    <property type="entry name" value="Amidase"/>
    <property type="match status" value="1"/>
</dbReference>